<dbReference type="PANTHER" id="PTHR33841">
    <property type="entry name" value="DNA METHYLTRANSFERASE YEEA-RELATED"/>
    <property type="match status" value="1"/>
</dbReference>
<dbReference type="InterPro" id="IPR046818">
    <property type="entry name" value="MmeI_C"/>
</dbReference>
<dbReference type="GO" id="GO:0032259">
    <property type="term" value="P:methylation"/>
    <property type="evidence" value="ECO:0007669"/>
    <property type="project" value="UniProtKB-KW"/>
</dbReference>
<dbReference type="InterPro" id="IPR050953">
    <property type="entry name" value="N4_N6_ade-DNA_methylase"/>
</dbReference>
<sequence length="896" mass="101244">MNPSEVSDALEELVLTPFDSEEFAYGFAAATGNAKATVSKLRPGKRSLNRSKLPRAVLLSKKFYYAPAELGDFEGALEQLRADKNTAKHKPAILITTDGVDLVAEHLASGETLRCPYSEMHHHFGFFLPAAGMTRYKAAEENEVDVKATGKLAKLYDALLRKNPGWADEARRHDLNQFMTRLVFCFFAEDVGIFSKDQFTRLVVNHAGEKGAEAHIAIVHAFEAMNLPRDAREDLPTWTHELEYVNGGLFSDHIDCPEFDKIAWGYFQDAARLDWQEINPDIFGSMIQSIADPKARGELGMHYTSVPNILKVLGPLFLDDLDASIEKTWDKPNALKKVLERLGRIHVFDPACGSGNFLVVAYRQLREREMRILARLGDLSGQTQVQMWSSISLANFHGIELTDFGAETAKLALFIAEYQSNAAMAELFGAAAEALPLRDGGHIVRGNALRLDWEEVCPPPRKDEEVYIAGNPPFLGKAQQEPHHKADKDYLFSSVGRNYKAFDYVVGWFYKAGQYIEERSAQAALVATNSIAQGDAVSTIWPLILERSREIGFAHRTFKWRNNAAANAAVMCVIVGIRNKSQQPKRLFNGTLETKASNINSYLLNMPEVYVKRSSSSIFNLPEMKFGNMPGDGGNLILSRDEAEALIKSDSSAKKYVLQFMGSQEVIRGIERYCLWLTEDTKQLWSRNKEVNARLRAVRDFRKASTRKDTRDLADDPYKFLFESGRQKNHAIFVPSVTSERRPYLPFERVGQNTIASNLNFVLYDAPDWCISLIASRLHIAWIGAVCGKLKSDFRYSSTLGWNTFPIPRFTEEQLEALNASARAILKTRWMHHPKTIAELYDPDKMPEDLREVHRKNDELLEAMYIGRPFKNDTERLEKLFKLYAARVEKLKTEAA</sequence>
<protein>
    <recommendedName>
        <fullName evidence="1">site-specific DNA-methyltransferase (adenine-specific)</fullName>
        <ecNumber evidence="1">2.1.1.72</ecNumber>
    </recommendedName>
</protein>
<dbReference type="OrthoDB" id="9806213at2"/>
<comment type="caution">
    <text evidence="10">The sequence shown here is derived from an EMBL/GenBank/DDBJ whole genome shotgun (WGS) entry which is preliminary data.</text>
</comment>
<feature type="domain" description="MmeI-like C-terminal" evidence="8">
    <location>
        <begin position="813"/>
        <end position="889"/>
    </location>
</feature>
<evidence type="ECO:0000256" key="3">
    <source>
        <dbReference type="ARBA" id="ARBA00022679"/>
    </source>
</evidence>
<comment type="catalytic activity">
    <reaction evidence="4">
        <text>a 2'-deoxyadenosine in DNA + S-adenosyl-L-methionine = an N(6)-methyl-2'-deoxyadenosine in DNA + S-adenosyl-L-homocysteine + H(+)</text>
        <dbReference type="Rhea" id="RHEA:15197"/>
        <dbReference type="Rhea" id="RHEA-COMP:12418"/>
        <dbReference type="Rhea" id="RHEA-COMP:12419"/>
        <dbReference type="ChEBI" id="CHEBI:15378"/>
        <dbReference type="ChEBI" id="CHEBI:57856"/>
        <dbReference type="ChEBI" id="CHEBI:59789"/>
        <dbReference type="ChEBI" id="CHEBI:90615"/>
        <dbReference type="ChEBI" id="CHEBI:90616"/>
        <dbReference type="EC" id="2.1.1.72"/>
    </reaction>
</comment>
<dbReference type="GO" id="GO:0009007">
    <property type="term" value="F:site-specific DNA-methyltransferase (adenine-specific) activity"/>
    <property type="evidence" value="ECO:0007669"/>
    <property type="project" value="UniProtKB-EC"/>
</dbReference>
<gene>
    <name evidence="10" type="ORF">FDP25_13900</name>
</gene>
<reference evidence="10 11" key="1">
    <citation type="submission" date="2019-05" db="EMBL/GenBank/DDBJ databases">
        <title>Roseovarius bejariae sp. nov., a moderately halophylic bacterium isolated from a saline soil in Rambla Salada (Murcia).</title>
        <authorList>
            <person name="Castro D.J."/>
            <person name="Gomez-Altuve A."/>
            <person name="Reina J.C."/>
            <person name="Rodriguez M."/>
            <person name="Sampedro I."/>
            <person name="Llamas I."/>
            <person name="Martinez-Checa F."/>
        </authorList>
    </citation>
    <scope>NUCLEOTIDE SEQUENCE [LARGE SCALE GENOMIC DNA]</scope>
    <source>
        <strain evidence="10 11">A21</strain>
    </source>
</reference>
<dbReference type="EMBL" id="SZWE01000001">
    <property type="protein sequence ID" value="MRU16531.1"/>
    <property type="molecule type" value="Genomic_DNA"/>
</dbReference>
<dbReference type="AlphaFoldDB" id="A0A844CMF9"/>
<feature type="domain" description="MmeI-like target recognition" evidence="7">
    <location>
        <begin position="606"/>
        <end position="809"/>
    </location>
</feature>
<evidence type="ECO:0000259" key="8">
    <source>
        <dbReference type="Pfam" id="PF20467"/>
    </source>
</evidence>
<evidence type="ECO:0000259" key="6">
    <source>
        <dbReference type="Pfam" id="PF20465"/>
    </source>
</evidence>
<dbReference type="Proteomes" id="UP000564704">
    <property type="component" value="Unassembled WGS sequence"/>
</dbReference>
<keyword evidence="3 10" id="KW-0808">Transferase</keyword>
<dbReference type="SUPFAM" id="SSF53335">
    <property type="entry name" value="S-adenosyl-L-methionine-dependent methyltransferases"/>
    <property type="match status" value="1"/>
</dbReference>
<evidence type="ECO:0000256" key="2">
    <source>
        <dbReference type="ARBA" id="ARBA00022603"/>
    </source>
</evidence>
<feature type="domain" description="MmeI-like N-terminal" evidence="5">
    <location>
        <begin position="1"/>
        <end position="161"/>
    </location>
</feature>
<dbReference type="InterPro" id="IPR046816">
    <property type="entry name" value="MmeI_Mtase"/>
</dbReference>
<evidence type="ECO:0000313" key="11">
    <source>
        <dbReference type="Proteomes" id="UP000564704"/>
    </source>
</evidence>
<accession>A0A844CMF9</accession>
<dbReference type="Pfam" id="PF20466">
    <property type="entry name" value="MmeI_TRD"/>
    <property type="match status" value="1"/>
</dbReference>
<evidence type="ECO:0000313" key="10">
    <source>
        <dbReference type="EMBL" id="MRU16531.1"/>
    </source>
</evidence>
<dbReference type="InterPro" id="IPR046817">
    <property type="entry name" value="MmeI_N"/>
</dbReference>
<dbReference type="Pfam" id="PF20465">
    <property type="entry name" value="MmeI_hel"/>
    <property type="match status" value="1"/>
</dbReference>
<organism evidence="10 11">
    <name type="scientific">Roseovarius bejariae</name>
    <dbReference type="NCBI Taxonomy" id="2576383"/>
    <lineage>
        <taxon>Bacteria</taxon>
        <taxon>Pseudomonadati</taxon>
        <taxon>Pseudomonadota</taxon>
        <taxon>Alphaproteobacteria</taxon>
        <taxon>Rhodobacterales</taxon>
        <taxon>Roseobacteraceae</taxon>
        <taxon>Roseovarius</taxon>
    </lineage>
</organism>
<dbReference type="Pfam" id="PF20467">
    <property type="entry name" value="MmeI_C"/>
    <property type="match status" value="1"/>
</dbReference>
<dbReference type="PANTHER" id="PTHR33841:SF1">
    <property type="entry name" value="DNA METHYLTRANSFERASE A"/>
    <property type="match status" value="1"/>
</dbReference>
<dbReference type="Gene3D" id="3.40.50.150">
    <property type="entry name" value="Vaccinia Virus protein VP39"/>
    <property type="match status" value="1"/>
</dbReference>
<proteinExistence type="predicted"/>
<evidence type="ECO:0000259" key="5">
    <source>
        <dbReference type="Pfam" id="PF20464"/>
    </source>
</evidence>
<dbReference type="RefSeq" id="WP_154152923.1">
    <property type="nucleotide sequence ID" value="NZ_SZWE01000001.1"/>
</dbReference>
<dbReference type="EC" id="2.1.1.72" evidence="1"/>
<dbReference type="InterPro" id="IPR046819">
    <property type="entry name" value="MmeI_hel"/>
</dbReference>
<name>A0A844CMF9_9RHOB</name>
<evidence type="ECO:0000259" key="9">
    <source>
        <dbReference type="Pfam" id="PF20473"/>
    </source>
</evidence>
<evidence type="ECO:0000259" key="7">
    <source>
        <dbReference type="Pfam" id="PF20466"/>
    </source>
</evidence>
<keyword evidence="2 10" id="KW-0489">Methyltransferase</keyword>
<evidence type="ECO:0000256" key="4">
    <source>
        <dbReference type="ARBA" id="ARBA00047942"/>
    </source>
</evidence>
<dbReference type="InterPro" id="IPR029063">
    <property type="entry name" value="SAM-dependent_MTases_sf"/>
</dbReference>
<evidence type="ECO:0000256" key="1">
    <source>
        <dbReference type="ARBA" id="ARBA00011900"/>
    </source>
</evidence>
<dbReference type="Pfam" id="PF20464">
    <property type="entry name" value="MmeI_N"/>
    <property type="match status" value="1"/>
</dbReference>
<keyword evidence="11" id="KW-1185">Reference proteome</keyword>
<feature type="domain" description="MmeI-like DNA-methyltransferase" evidence="9">
    <location>
        <begin position="326"/>
        <end position="588"/>
    </location>
</feature>
<feature type="domain" description="MmeI-like helicase spacer" evidence="6">
    <location>
        <begin position="173"/>
        <end position="250"/>
    </location>
</feature>
<dbReference type="Pfam" id="PF20473">
    <property type="entry name" value="MmeI_Mtase"/>
    <property type="match status" value="1"/>
</dbReference>
<dbReference type="InterPro" id="IPR046820">
    <property type="entry name" value="MmeI_TRD"/>
</dbReference>